<organism evidence="9 10">
    <name type="scientific">Polaribacter butkevichii</name>
    <dbReference type="NCBI Taxonomy" id="218490"/>
    <lineage>
        <taxon>Bacteria</taxon>
        <taxon>Pseudomonadati</taxon>
        <taxon>Bacteroidota</taxon>
        <taxon>Flavobacteriia</taxon>
        <taxon>Flavobacteriales</taxon>
        <taxon>Flavobacteriaceae</taxon>
    </lineage>
</organism>
<evidence type="ECO:0000256" key="3">
    <source>
        <dbReference type="ARBA" id="ARBA00023110"/>
    </source>
</evidence>
<name>A0A2P6C988_9FLAO</name>
<dbReference type="AlphaFoldDB" id="A0A2P6C988"/>
<dbReference type="InterPro" id="IPR001179">
    <property type="entry name" value="PPIase_FKBP_dom"/>
</dbReference>
<keyword evidence="3 5" id="KW-0697">Rotamase</keyword>
<reference evidence="9 10" key="1">
    <citation type="submission" date="2016-12" db="EMBL/GenBank/DDBJ databases">
        <title>Trade-off between light-utilization and light-protection in marine flavobacteria.</title>
        <authorList>
            <person name="Kumagai Y."/>
            <person name="Yoshizawa S."/>
            <person name="Kogure K."/>
            <person name="Iwasaki W."/>
        </authorList>
    </citation>
    <scope>NUCLEOTIDE SEQUENCE [LARGE SCALE GENOMIC DNA]</scope>
    <source>
        <strain evidence="9 10">KCTC 12100</strain>
    </source>
</reference>
<dbReference type="PANTHER" id="PTHR43811:SF19">
    <property type="entry name" value="39 KDA FK506-BINDING NUCLEAR PROTEIN"/>
    <property type="match status" value="1"/>
</dbReference>
<dbReference type="PROSITE" id="PS51257">
    <property type="entry name" value="PROKAR_LIPOPROTEIN"/>
    <property type="match status" value="1"/>
</dbReference>
<evidence type="ECO:0000313" key="10">
    <source>
        <dbReference type="Proteomes" id="UP000247345"/>
    </source>
</evidence>
<dbReference type="SUPFAM" id="SSF54534">
    <property type="entry name" value="FKBP-like"/>
    <property type="match status" value="2"/>
</dbReference>
<dbReference type="Proteomes" id="UP000247345">
    <property type="component" value="Unassembled WGS sequence"/>
</dbReference>
<comment type="catalytic activity">
    <reaction evidence="1 5 6">
        <text>[protein]-peptidylproline (omega=180) = [protein]-peptidylproline (omega=0)</text>
        <dbReference type="Rhea" id="RHEA:16237"/>
        <dbReference type="Rhea" id="RHEA-COMP:10747"/>
        <dbReference type="Rhea" id="RHEA-COMP:10748"/>
        <dbReference type="ChEBI" id="CHEBI:83833"/>
        <dbReference type="ChEBI" id="CHEBI:83834"/>
        <dbReference type="EC" id="5.2.1.8"/>
    </reaction>
</comment>
<dbReference type="RefSeq" id="WP_245893551.1">
    <property type="nucleotide sequence ID" value="NZ_CP150661.1"/>
</dbReference>
<evidence type="ECO:0000256" key="4">
    <source>
        <dbReference type="ARBA" id="ARBA00023235"/>
    </source>
</evidence>
<evidence type="ECO:0000256" key="7">
    <source>
        <dbReference type="SAM" id="SignalP"/>
    </source>
</evidence>
<gene>
    <name evidence="9" type="ORF">BTO14_15775</name>
</gene>
<dbReference type="EMBL" id="MSCK01000002">
    <property type="protein sequence ID" value="PQJ69464.1"/>
    <property type="molecule type" value="Genomic_DNA"/>
</dbReference>
<feature type="chain" id="PRO_5015152895" description="Peptidyl-prolyl cis-trans isomerase" evidence="7">
    <location>
        <begin position="20"/>
        <end position="278"/>
    </location>
</feature>
<protein>
    <recommendedName>
        <fullName evidence="6">Peptidyl-prolyl cis-trans isomerase</fullName>
        <ecNumber evidence="6">5.2.1.8</ecNumber>
    </recommendedName>
</protein>
<comment type="caution">
    <text evidence="9">The sequence shown here is derived from an EMBL/GenBank/DDBJ whole genome shotgun (WGS) entry which is preliminary data.</text>
</comment>
<dbReference type="PROSITE" id="PS50059">
    <property type="entry name" value="FKBP_PPIASE"/>
    <property type="match status" value="2"/>
</dbReference>
<evidence type="ECO:0000256" key="2">
    <source>
        <dbReference type="ARBA" id="ARBA00006577"/>
    </source>
</evidence>
<keyword evidence="4 5" id="KW-0413">Isomerase</keyword>
<feature type="domain" description="PPIase FKBP-type" evidence="8">
    <location>
        <begin position="67"/>
        <end position="150"/>
    </location>
</feature>
<proteinExistence type="inferred from homology"/>
<evidence type="ECO:0000259" key="8">
    <source>
        <dbReference type="PROSITE" id="PS50059"/>
    </source>
</evidence>
<sequence>MKSYVYLFFSLILFTSCVGNDSPTFEPQTEADILEYISENNLNTAKTNSGLYYVINNEGTGTRPTENDIVEVDYKAYLLDGTIYDERESIILNLGLVIDGLREGVQLLKEGGDATLLIPYQLAFGESGNSSGSIPGGTVLIFEIKLKASYPDYKSQNDASILKYIDDNNLVATKTDSGLYYVKTKEGDGNKPASSTANVTVTYKGYLLNGSVFDENLNGFTTNLNNVISGWTEGIQLFKEGGEGILLIPSNLAYGEAGNGTIPGGAVLVFEIKLISVN</sequence>
<accession>A0A2P6C988</accession>
<evidence type="ECO:0000256" key="6">
    <source>
        <dbReference type="RuleBase" id="RU003915"/>
    </source>
</evidence>
<feature type="domain" description="PPIase FKBP-type" evidence="8">
    <location>
        <begin position="196"/>
        <end position="278"/>
    </location>
</feature>
<feature type="signal peptide" evidence="7">
    <location>
        <begin position="1"/>
        <end position="19"/>
    </location>
</feature>
<keyword evidence="10" id="KW-1185">Reference proteome</keyword>
<dbReference type="Gene3D" id="3.10.50.40">
    <property type="match status" value="2"/>
</dbReference>
<dbReference type="InterPro" id="IPR046357">
    <property type="entry name" value="PPIase_dom_sf"/>
</dbReference>
<dbReference type="GO" id="GO:0003755">
    <property type="term" value="F:peptidyl-prolyl cis-trans isomerase activity"/>
    <property type="evidence" value="ECO:0007669"/>
    <property type="project" value="UniProtKB-UniRule"/>
</dbReference>
<comment type="similarity">
    <text evidence="2 6">Belongs to the FKBP-type PPIase family.</text>
</comment>
<dbReference type="PANTHER" id="PTHR43811">
    <property type="entry name" value="FKBP-TYPE PEPTIDYL-PROLYL CIS-TRANS ISOMERASE FKPA"/>
    <property type="match status" value="1"/>
</dbReference>
<evidence type="ECO:0000256" key="5">
    <source>
        <dbReference type="PROSITE-ProRule" id="PRU00277"/>
    </source>
</evidence>
<keyword evidence="7" id="KW-0732">Signal</keyword>
<evidence type="ECO:0000256" key="1">
    <source>
        <dbReference type="ARBA" id="ARBA00000971"/>
    </source>
</evidence>
<dbReference type="EC" id="5.2.1.8" evidence="6"/>
<evidence type="ECO:0000313" key="9">
    <source>
        <dbReference type="EMBL" id="PQJ69464.1"/>
    </source>
</evidence>
<dbReference type="Pfam" id="PF00254">
    <property type="entry name" value="FKBP_C"/>
    <property type="match status" value="2"/>
</dbReference>